<keyword evidence="1" id="KW-1133">Transmembrane helix</keyword>
<evidence type="ECO:0000313" key="3">
    <source>
        <dbReference type="Proteomes" id="UP001499994"/>
    </source>
</evidence>
<dbReference type="PANTHER" id="PTHR36111">
    <property type="entry name" value="INNER MEMBRANE PROTEIN-RELATED"/>
    <property type="match status" value="1"/>
</dbReference>
<name>A0ABP7KLE9_9GAMM</name>
<feature type="transmembrane region" description="Helical" evidence="1">
    <location>
        <begin position="216"/>
        <end position="239"/>
    </location>
</feature>
<organism evidence="2 3">
    <name type="scientific">Gibbsiella dentisursi</name>
    <dbReference type="NCBI Taxonomy" id="796890"/>
    <lineage>
        <taxon>Bacteria</taxon>
        <taxon>Pseudomonadati</taxon>
        <taxon>Pseudomonadota</taxon>
        <taxon>Gammaproteobacteria</taxon>
        <taxon>Enterobacterales</taxon>
        <taxon>Yersiniaceae</taxon>
        <taxon>Gibbsiella</taxon>
    </lineage>
</organism>
<protein>
    <submittedName>
        <fullName evidence="2">DUF554 domain-containing protein</fullName>
    </submittedName>
</protein>
<keyword evidence="1" id="KW-0812">Transmembrane</keyword>
<accession>A0ABP7KLE9</accession>
<feature type="transmembrane region" description="Helical" evidence="1">
    <location>
        <begin position="31"/>
        <end position="51"/>
    </location>
</feature>
<dbReference type="InterPro" id="IPR007563">
    <property type="entry name" value="DUF554"/>
</dbReference>
<feature type="transmembrane region" description="Helical" evidence="1">
    <location>
        <begin position="108"/>
        <end position="129"/>
    </location>
</feature>
<keyword evidence="3" id="KW-1185">Reference proteome</keyword>
<feature type="transmembrane region" description="Helical" evidence="1">
    <location>
        <begin position="57"/>
        <end position="76"/>
    </location>
</feature>
<comment type="caution">
    <text evidence="2">The sequence shown here is derived from an EMBL/GenBank/DDBJ whole genome shotgun (WGS) entry which is preliminary data.</text>
</comment>
<dbReference type="PANTHER" id="PTHR36111:SF2">
    <property type="entry name" value="INNER MEMBRANE PROTEIN"/>
    <property type="match status" value="1"/>
</dbReference>
<feature type="transmembrane region" description="Helical" evidence="1">
    <location>
        <begin position="149"/>
        <end position="168"/>
    </location>
</feature>
<evidence type="ECO:0000256" key="1">
    <source>
        <dbReference type="SAM" id="Phobius"/>
    </source>
</evidence>
<feature type="transmembrane region" description="Helical" evidence="1">
    <location>
        <begin position="6"/>
        <end position="24"/>
    </location>
</feature>
<dbReference type="EMBL" id="BAABDG010000002">
    <property type="protein sequence ID" value="GAA3880444.1"/>
    <property type="molecule type" value="Genomic_DNA"/>
</dbReference>
<dbReference type="Pfam" id="PF04474">
    <property type="entry name" value="DUF554"/>
    <property type="match status" value="1"/>
</dbReference>
<sequence length="240" mass="24809">MMVVGPFINAAAIMLGGIAGAVLSNKLPERVRLALPLTFGIASMGMGVVLIVKVAHMPVMVLSLVLGALIGELCYIERGIGRLAGWARGLIAQRSPARSAPAGGQQEFLDAFVAIVVLFCASGTGIFGSMHEGMTGDASVLIAKSFLDLFTATIFAASLGIAVALIAIPQMAIQLLLAFGAVFILPLTTTAMQADFSAVGGLMMLATGLRICGIKLFPVANMLPALVLAMPISSLWSAFF</sequence>
<proteinExistence type="predicted"/>
<evidence type="ECO:0000313" key="2">
    <source>
        <dbReference type="EMBL" id="GAA3880444.1"/>
    </source>
</evidence>
<gene>
    <name evidence="2" type="ORF">GCM10022405_02440</name>
</gene>
<keyword evidence="1" id="KW-0472">Membrane</keyword>
<dbReference type="Proteomes" id="UP001499994">
    <property type="component" value="Unassembled WGS sequence"/>
</dbReference>
<reference evidence="3" key="1">
    <citation type="journal article" date="2019" name="Int. J. Syst. Evol. Microbiol.">
        <title>The Global Catalogue of Microorganisms (GCM) 10K type strain sequencing project: providing services to taxonomists for standard genome sequencing and annotation.</title>
        <authorList>
            <consortium name="The Broad Institute Genomics Platform"/>
            <consortium name="The Broad Institute Genome Sequencing Center for Infectious Disease"/>
            <person name="Wu L."/>
            <person name="Ma J."/>
        </authorList>
    </citation>
    <scope>NUCLEOTIDE SEQUENCE [LARGE SCALE GENOMIC DNA]</scope>
    <source>
        <strain evidence="3">JCM 17201</strain>
    </source>
</reference>
<feature type="transmembrane region" description="Helical" evidence="1">
    <location>
        <begin position="175"/>
        <end position="196"/>
    </location>
</feature>